<dbReference type="EMBL" id="JAAOAM010000441">
    <property type="protein sequence ID" value="KAF5530980.1"/>
    <property type="molecule type" value="Genomic_DNA"/>
</dbReference>
<evidence type="ECO:0000256" key="1">
    <source>
        <dbReference type="SAM" id="MobiDB-lite"/>
    </source>
</evidence>
<protein>
    <submittedName>
        <fullName evidence="2">Uncharacterized protein</fullName>
    </submittedName>
</protein>
<name>A0A8H5MK83_9HYPO</name>
<proteinExistence type="predicted"/>
<accession>A0A8H5MK83</accession>
<keyword evidence="3" id="KW-1185">Reference proteome</keyword>
<evidence type="ECO:0000313" key="3">
    <source>
        <dbReference type="Proteomes" id="UP000522262"/>
    </source>
</evidence>
<sequence length="377" mass="42573">MSLKIESKTKPLDPDIYQDTLDINRIGVDVCKDIPVRDVIPVTITKLCEAITTEIFHSAGIKKHKASGCFKAIARQINNTGVLAQSKLESLGGVYFLQQSLLNVVRLHASTKKIACPPAHLMGCMIAAVAYRKLQPGNKKFFEENKDAIKVFGELNGIQWLPVAVQVWQKVKSSAFLIELDPNNEKPVATRRTFDGKLLWVVTTRMPEMNKYESILRKTLCPAVQGSGSMVLKQEPDDDILPSVEPNDMSKEPITLSDDDETEEDTITLRDYTRQMKTLAKRLSTPDRVIARRARKEIMKKPDEVGEQEVEKIGPPKEFFDSYTHLKDVWKTCLHNSVSIPNSLRVLVDHHCTPSQVFHLTELEKEHLVETGMEIDD</sequence>
<reference evidence="2 3" key="1">
    <citation type="submission" date="2020-05" db="EMBL/GenBank/DDBJ databases">
        <title>Identification and distribution of gene clusters putatively required for synthesis of sphingolipid metabolism inhibitors in phylogenetically diverse species of the filamentous fungus Fusarium.</title>
        <authorList>
            <person name="Kim H.-S."/>
            <person name="Busman M."/>
            <person name="Brown D.W."/>
            <person name="Divon H."/>
            <person name="Uhlig S."/>
            <person name="Proctor R.H."/>
        </authorList>
    </citation>
    <scope>NUCLEOTIDE SEQUENCE [LARGE SCALE GENOMIC DNA]</scope>
    <source>
        <strain evidence="2 3">NRRL 53147</strain>
    </source>
</reference>
<organism evidence="2 3">
    <name type="scientific">Fusarium mexicanum</name>
    <dbReference type="NCBI Taxonomy" id="751941"/>
    <lineage>
        <taxon>Eukaryota</taxon>
        <taxon>Fungi</taxon>
        <taxon>Dikarya</taxon>
        <taxon>Ascomycota</taxon>
        <taxon>Pezizomycotina</taxon>
        <taxon>Sordariomycetes</taxon>
        <taxon>Hypocreomycetidae</taxon>
        <taxon>Hypocreales</taxon>
        <taxon>Nectriaceae</taxon>
        <taxon>Fusarium</taxon>
        <taxon>Fusarium fujikuroi species complex</taxon>
    </lineage>
</organism>
<dbReference type="AlphaFoldDB" id="A0A8H5MK83"/>
<dbReference type="Proteomes" id="UP000522262">
    <property type="component" value="Unassembled WGS sequence"/>
</dbReference>
<gene>
    <name evidence="2" type="ORF">FMEXI_13220</name>
</gene>
<feature type="region of interest" description="Disordered" evidence="1">
    <location>
        <begin position="234"/>
        <end position="263"/>
    </location>
</feature>
<comment type="caution">
    <text evidence="2">The sequence shown here is derived from an EMBL/GenBank/DDBJ whole genome shotgun (WGS) entry which is preliminary data.</text>
</comment>
<evidence type="ECO:0000313" key="2">
    <source>
        <dbReference type="EMBL" id="KAF5530980.1"/>
    </source>
</evidence>